<evidence type="ECO:0000313" key="6">
    <source>
        <dbReference type="EMBL" id="KAK0631224.1"/>
    </source>
</evidence>
<dbReference type="PIRSF" id="PIRSF000332">
    <property type="entry name" value="FMO"/>
    <property type="match status" value="1"/>
</dbReference>
<evidence type="ECO:0000256" key="4">
    <source>
        <dbReference type="ARBA" id="ARBA00022857"/>
    </source>
</evidence>
<protein>
    <submittedName>
        <fullName evidence="6">Thiol-specific monooxygenase</fullName>
    </submittedName>
</protein>
<comment type="caution">
    <text evidence="6">The sequence shown here is derived from an EMBL/GenBank/DDBJ whole genome shotgun (WGS) entry which is preliminary data.</text>
</comment>
<proteinExistence type="inferred from homology"/>
<dbReference type="InterPro" id="IPR020946">
    <property type="entry name" value="Flavin_mOase-like"/>
</dbReference>
<gene>
    <name evidence="6" type="ORF">B0T14DRAFT_559044</name>
</gene>
<comment type="similarity">
    <text evidence="1">Belongs to the FMO family.</text>
</comment>
<evidence type="ECO:0000256" key="3">
    <source>
        <dbReference type="ARBA" id="ARBA00022827"/>
    </source>
</evidence>
<keyword evidence="2" id="KW-0285">Flavoprotein</keyword>
<dbReference type="EMBL" id="JAULSU010000001">
    <property type="protein sequence ID" value="KAK0631224.1"/>
    <property type="molecule type" value="Genomic_DNA"/>
</dbReference>
<dbReference type="GO" id="GO:0050660">
    <property type="term" value="F:flavin adenine dinucleotide binding"/>
    <property type="evidence" value="ECO:0007669"/>
    <property type="project" value="InterPro"/>
</dbReference>
<dbReference type="Gene3D" id="3.50.50.60">
    <property type="entry name" value="FAD/NAD(P)-binding domain"/>
    <property type="match status" value="2"/>
</dbReference>
<evidence type="ECO:0000256" key="1">
    <source>
        <dbReference type="ARBA" id="ARBA00009183"/>
    </source>
</evidence>
<dbReference type="AlphaFoldDB" id="A0AA39XC74"/>
<dbReference type="InterPro" id="IPR050346">
    <property type="entry name" value="FMO-like"/>
</dbReference>
<evidence type="ECO:0000256" key="5">
    <source>
        <dbReference type="ARBA" id="ARBA00023002"/>
    </source>
</evidence>
<reference evidence="6" key="1">
    <citation type="submission" date="2023-06" db="EMBL/GenBank/DDBJ databases">
        <title>Genome-scale phylogeny and comparative genomics of the fungal order Sordariales.</title>
        <authorList>
            <consortium name="Lawrence Berkeley National Laboratory"/>
            <person name="Hensen N."/>
            <person name="Bonometti L."/>
            <person name="Westerberg I."/>
            <person name="Brannstrom I.O."/>
            <person name="Guillou S."/>
            <person name="Cros-Aarteil S."/>
            <person name="Calhoun S."/>
            <person name="Haridas S."/>
            <person name="Kuo A."/>
            <person name="Mondo S."/>
            <person name="Pangilinan J."/>
            <person name="Riley R."/>
            <person name="Labutti K."/>
            <person name="Andreopoulos B."/>
            <person name="Lipzen A."/>
            <person name="Chen C."/>
            <person name="Yanf M."/>
            <person name="Daum C."/>
            <person name="Ng V."/>
            <person name="Clum A."/>
            <person name="Steindorff A."/>
            <person name="Ohm R."/>
            <person name="Martin F."/>
            <person name="Silar P."/>
            <person name="Natvig D."/>
            <person name="Lalanne C."/>
            <person name="Gautier V."/>
            <person name="Ament-Velasquez S.L."/>
            <person name="Kruys A."/>
            <person name="Hutchinson M.I."/>
            <person name="Powell A.J."/>
            <person name="Barry K."/>
            <person name="Miller A.N."/>
            <person name="Grigoriev I.V."/>
            <person name="Debuchy R."/>
            <person name="Gladieux P."/>
            <person name="Thoren M.H."/>
            <person name="Johannesson H."/>
        </authorList>
    </citation>
    <scope>NUCLEOTIDE SEQUENCE</scope>
    <source>
        <strain evidence="6">CBS 606.72</strain>
    </source>
</reference>
<dbReference type="Proteomes" id="UP001175000">
    <property type="component" value="Unassembled WGS sequence"/>
</dbReference>
<sequence length="492" mass="55312">MSPKAQRVAVIGAGPAGAITTDALFKEQVFSTIRVFDRRPIIGGTWVHTPHLPPGIPSLPALLSNQADLPIPIPTSFPIETPKSDTINSHQLRFSDSAQHEHLHSNITPEIMSYTQEPFPTTLSERVLKKYGPGAQFRHREVIREWVEGIFLRGGYDKFLSLSTTVERAEKVNGEWVLTLRKEGAGRDYWWQEKFDALVVASGHYNVPWLPELEGLLEFDRRWKGRVVHSKHFRKGEEYKGKKVIVVGGSVSAHEIVHEILPFAKHPVIASLRGDPIPSFGWAPFRHPHIEVKKQISKLDAETGDIHFVDGSVVKGADHIIFATGYTFSLPFLPQVQGRILKAYRRLPGVYQHTFDTLDQTLTYVGMLGGGFTFRVYEWQAVAVARHLAGRARALPSISEQQAWEARRVSLKGGGKNYYSIAPDYQEFFDFLREIAGDPAEGTTGRVLPKFDPAWLKIWVGMTGPKIRGFEESRRLAEEDIEAAKESIKAKL</sequence>
<keyword evidence="6" id="KW-0503">Monooxygenase</keyword>
<keyword evidence="4" id="KW-0521">NADP</keyword>
<dbReference type="Pfam" id="PF00743">
    <property type="entry name" value="FMO-like"/>
    <property type="match status" value="2"/>
</dbReference>
<keyword evidence="7" id="KW-1185">Reference proteome</keyword>
<dbReference type="InterPro" id="IPR000960">
    <property type="entry name" value="Flavin_mOase"/>
</dbReference>
<evidence type="ECO:0000313" key="7">
    <source>
        <dbReference type="Proteomes" id="UP001175000"/>
    </source>
</evidence>
<keyword evidence="5" id="KW-0560">Oxidoreductase</keyword>
<accession>A0AA39XC74</accession>
<name>A0AA39XC74_9PEZI</name>
<dbReference type="GO" id="GO:0004499">
    <property type="term" value="F:N,N-dimethylaniline monooxygenase activity"/>
    <property type="evidence" value="ECO:0007669"/>
    <property type="project" value="InterPro"/>
</dbReference>
<dbReference type="InterPro" id="IPR036188">
    <property type="entry name" value="FAD/NAD-bd_sf"/>
</dbReference>
<dbReference type="PANTHER" id="PTHR23023">
    <property type="entry name" value="DIMETHYLANILINE MONOOXYGENASE"/>
    <property type="match status" value="1"/>
</dbReference>
<organism evidence="6 7">
    <name type="scientific">Immersiella caudata</name>
    <dbReference type="NCBI Taxonomy" id="314043"/>
    <lineage>
        <taxon>Eukaryota</taxon>
        <taxon>Fungi</taxon>
        <taxon>Dikarya</taxon>
        <taxon>Ascomycota</taxon>
        <taxon>Pezizomycotina</taxon>
        <taxon>Sordariomycetes</taxon>
        <taxon>Sordariomycetidae</taxon>
        <taxon>Sordariales</taxon>
        <taxon>Lasiosphaeriaceae</taxon>
        <taxon>Immersiella</taxon>
    </lineage>
</organism>
<evidence type="ECO:0000256" key="2">
    <source>
        <dbReference type="ARBA" id="ARBA00022630"/>
    </source>
</evidence>
<dbReference type="GO" id="GO:0050661">
    <property type="term" value="F:NADP binding"/>
    <property type="evidence" value="ECO:0007669"/>
    <property type="project" value="InterPro"/>
</dbReference>
<keyword evidence="3" id="KW-0274">FAD</keyword>
<dbReference type="SUPFAM" id="SSF51905">
    <property type="entry name" value="FAD/NAD(P)-binding domain"/>
    <property type="match status" value="2"/>
</dbReference>
<dbReference type="PRINTS" id="PR00419">
    <property type="entry name" value="ADXRDTASE"/>
</dbReference>